<dbReference type="Proteomes" id="UP000198756">
    <property type="component" value="Unassembled WGS sequence"/>
</dbReference>
<protein>
    <submittedName>
        <fullName evidence="1">Uncharacterized protein</fullName>
    </submittedName>
</protein>
<accession>A0A1G5XZW6</accession>
<keyword evidence="2" id="KW-1185">Reference proteome</keyword>
<dbReference type="AlphaFoldDB" id="A0A1G5XZW6"/>
<dbReference type="RefSeq" id="WP_092729919.1">
    <property type="nucleotide sequence ID" value="NZ_FMXE01000013.1"/>
</dbReference>
<organism evidence="1 2">
    <name type="scientific">Algoriphagus alkaliphilus</name>
    <dbReference type="NCBI Taxonomy" id="279824"/>
    <lineage>
        <taxon>Bacteria</taxon>
        <taxon>Pseudomonadati</taxon>
        <taxon>Bacteroidota</taxon>
        <taxon>Cytophagia</taxon>
        <taxon>Cytophagales</taxon>
        <taxon>Cyclobacteriaceae</taxon>
        <taxon>Algoriphagus</taxon>
    </lineage>
</organism>
<name>A0A1G5XZW6_9BACT</name>
<gene>
    <name evidence="1" type="ORF">SAMN03080617_02124</name>
</gene>
<evidence type="ECO:0000313" key="1">
    <source>
        <dbReference type="EMBL" id="SDA75961.1"/>
    </source>
</evidence>
<sequence>MISKSGLDILDFAPLLMVPKEKGSFAFPAVDMNGIGSITLMTASQEPLKLPVYFEIRLDSPTGEIIAQGVHKPGEGMQAPNMPIRMHQTSIPLTGTTDGKKHKLYFVSDAKGADLGTFILMGITFNAK</sequence>
<evidence type="ECO:0000313" key="2">
    <source>
        <dbReference type="Proteomes" id="UP000198756"/>
    </source>
</evidence>
<dbReference type="OrthoDB" id="9763933at2"/>
<dbReference type="EMBL" id="FMXE01000013">
    <property type="protein sequence ID" value="SDA75961.1"/>
    <property type="molecule type" value="Genomic_DNA"/>
</dbReference>
<reference evidence="2" key="1">
    <citation type="submission" date="2016-10" db="EMBL/GenBank/DDBJ databases">
        <authorList>
            <person name="Varghese N."/>
            <person name="Submissions S."/>
        </authorList>
    </citation>
    <scope>NUCLEOTIDE SEQUENCE [LARGE SCALE GENOMIC DNA]</scope>
    <source>
        <strain evidence="2">DSM 22703</strain>
    </source>
</reference>
<proteinExistence type="predicted"/>